<evidence type="ECO:0000256" key="6">
    <source>
        <dbReference type="ARBA" id="ARBA00023136"/>
    </source>
</evidence>
<keyword evidence="6 7" id="KW-0472">Membrane</keyword>
<evidence type="ECO:0000256" key="1">
    <source>
        <dbReference type="ARBA" id="ARBA00004651"/>
    </source>
</evidence>
<name>A0AAJ4NJZ1_PRORE</name>
<dbReference type="GO" id="GO:0006605">
    <property type="term" value="P:protein targeting"/>
    <property type="evidence" value="ECO:0007669"/>
    <property type="project" value="UniProtKB-UniRule"/>
</dbReference>
<reference evidence="8" key="1">
    <citation type="submission" date="2021-06" db="EMBL/GenBank/DDBJ databases">
        <title>Emergence of genetically related NDM-1-producing Providencia rettgeri strains in Argentina.</title>
        <authorList>
            <person name="Pasteran F."/>
            <person name="Meo A."/>
            <person name="Gomez S."/>
            <person name="Derdoy L."/>
            <person name="Albronoz E."/>
            <person name="Faccone D."/>
            <person name="Guerriero L."/>
            <person name="Archuby D."/>
            <person name="Tarzia A."/>
            <person name="Lopez M."/>
            <person name="Corso A."/>
        </authorList>
    </citation>
    <scope>NUCLEOTIDE SEQUENCE</scope>
    <source>
        <strain evidence="8">PreM15628</strain>
    </source>
</reference>
<evidence type="ECO:0000313" key="9">
    <source>
        <dbReference type="Proteomes" id="UP000682358"/>
    </source>
</evidence>
<dbReference type="GO" id="GO:0005886">
    <property type="term" value="C:plasma membrane"/>
    <property type="evidence" value="ECO:0007669"/>
    <property type="project" value="UniProtKB-SubCell"/>
</dbReference>
<dbReference type="PANTHER" id="PTHR30065:SF1">
    <property type="entry name" value="SURFACE PRESENTATION OF ANTIGENS PROTEIN SPAR"/>
    <property type="match status" value="1"/>
</dbReference>
<sequence>MNQEILSLMSSLYFIFQEGLIKIALAWLRIAPVMFLLPFLSNKLLNGAIIKNCVVAYIALGLWPFFSSYKIQWEEISFVDVFIYEISIGLVLALILALPFMIANVIGELIDAQRGETISSIIDPASGTEASELAVLLSHIICMVFLAQNGMYQLANLFAQSYQLLPFAHGFTSFNSLPLGEWLNKMVVNGIVLTAPILVTLFITEVALGLYSRFCPQLNAFSLSLAIKSIIAFCVFLLYFHNEVPEILVNMISSSPLRDIFLFSWFYRYK</sequence>
<keyword evidence="4 7" id="KW-0812">Transmembrane</keyword>
<protein>
    <submittedName>
        <fullName evidence="8">Type III secretion system export apparatus subunit SctT</fullName>
    </submittedName>
</protein>
<dbReference type="NCBIfam" id="TIGR01401">
    <property type="entry name" value="fliR_like_III"/>
    <property type="match status" value="1"/>
</dbReference>
<keyword evidence="5 7" id="KW-1133">Transmembrane helix</keyword>
<dbReference type="PANTHER" id="PTHR30065">
    <property type="entry name" value="FLAGELLAR BIOSYNTHETIC PROTEIN FLIR"/>
    <property type="match status" value="1"/>
</dbReference>
<proteinExistence type="inferred from homology"/>
<dbReference type="PRINTS" id="PR00953">
    <property type="entry name" value="TYPE3IMRPROT"/>
</dbReference>
<keyword evidence="3 7" id="KW-1003">Cell membrane</keyword>
<evidence type="ECO:0000313" key="8">
    <source>
        <dbReference type="EMBL" id="QWQ20969.2"/>
    </source>
</evidence>
<evidence type="ECO:0000256" key="4">
    <source>
        <dbReference type="ARBA" id="ARBA00022692"/>
    </source>
</evidence>
<feature type="transmembrane region" description="Helical" evidence="7">
    <location>
        <begin position="86"/>
        <end position="110"/>
    </location>
</feature>
<evidence type="ECO:0000256" key="5">
    <source>
        <dbReference type="ARBA" id="ARBA00022989"/>
    </source>
</evidence>
<feature type="transmembrane region" description="Helical" evidence="7">
    <location>
        <begin position="186"/>
        <end position="208"/>
    </location>
</feature>
<feature type="transmembrane region" description="Helical" evidence="7">
    <location>
        <begin position="130"/>
        <end position="148"/>
    </location>
</feature>
<accession>A0AAJ4NJZ1</accession>
<dbReference type="Pfam" id="PF01311">
    <property type="entry name" value="Bac_export_1"/>
    <property type="match status" value="1"/>
</dbReference>
<feature type="transmembrane region" description="Helical" evidence="7">
    <location>
        <begin position="220"/>
        <end position="241"/>
    </location>
</feature>
<comment type="subcellular location">
    <subcellularLocation>
        <location evidence="1 7">Cell membrane</location>
        <topology evidence="1 7">Multi-pass membrane protein</topology>
    </subcellularLocation>
</comment>
<dbReference type="AlphaFoldDB" id="A0AAJ4NJZ1"/>
<evidence type="ECO:0000256" key="7">
    <source>
        <dbReference type="RuleBase" id="RU362072"/>
    </source>
</evidence>
<feature type="transmembrane region" description="Helical" evidence="7">
    <location>
        <begin position="48"/>
        <end position="66"/>
    </location>
</feature>
<feature type="transmembrane region" description="Helical" evidence="7">
    <location>
        <begin position="20"/>
        <end position="41"/>
    </location>
</feature>
<evidence type="ECO:0000256" key="3">
    <source>
        <dbReference type="ARBA" id="ARBA00022475"/>
    </source>
</evidence>
<comment type="similarity">
    <text evidence="2 7">Belongs to the FliR/MopE/SpaR family.</text>
</comment>
<organism evidence="8 9">
    <name type="scientific">Providencia rettgeri</name>
    <dbReference type="NCBI Taxonomy" id="587"/>
    <lineage>
        <taxon>Bacteria</taxon>
        <taxon>Pseudomonadati</taxon>
        <taxon>Pseudomonadota</taxon>
        <taxon>Gammaproteobacteria</taxon>
        <taxon>Enterobacterales</taxon>
        <taxon>Morganellaceae</taxon>
        <taxon>Providencia</taxon>
    </lineage>
</organism>
<dbReference type="InterPro" id="IPR002010">
    <property type="entry name" value="T3SS_IM_R"/>
</dbReference>
<dbReference type="EMBL" id="CP076405">
    <property type="protein sequence ID" value="QWQ20969.2"/>
    <property type="molecule type" value="Genomic_DNA"/>
</dbReference>
<dbReference type="InterPro" id="IPR006304">
    <property type="entry name" value="T3SS_SpaR/YscT"/>
</dbReference>
<gene>
    <name evidence="8" type="primary">sctT</name>
    <name evidence="8" type="ORF">KOF27_00960</name>
</gene>
<dbReference type="Proteomes" id="UP000682358">
    <property type="component" value="Chromosome"/>
</dbReference>
<evidence type="ECO:0000256" key="2">
    <source>
        <dbReference type="ARBA" id="ARBA00009772"/>
    </source>
</evidence>